<organism evidence="2 3">
    <name type="scientific">Pavo cristatus</name>
    <name type="common">Indian peafowl</name>
    <name type="synonym">Blue peafowl</name>
    <dbReference type="NCBI Taxonomy" id="9049"/>
    <lineage>
        <taxon>Eukaryota</taxon>
        <taxon>Metazoa</taxon>
        <taxon>Chordata</taxon>
        <taxon>Craniata</taxon>
        <taxon>Vertebrata</taxon>
        <taxon>Euteleostomi</taxon>
        <taxon>Archelosauria</taxon>
        <taxon>Archosauria</taxon>
        <taxon>Dinosauria</taxon>
        <taxon>Saurischia</taxon>
        <taxon>Theropoda</taxon>
        <taxon>Coelurosauria</taxon>
        <taxon>Aves</taxon>
        <taxon>Neognathae</taxon>
        <taxon>Galloanserae</taxon>
        <taxon>Galliformes</taxon>
        <taxon>Phasianidae</taxon>
        <taxon>Phasianinae</taxon>
        <taxon>Pavo</taxon>
    </lineage>
</organism>
<dbReference type="PANTHER" id="PTHR14432:SF2">
    <property type="entry name" value="TANK-BINDING KINASE 1-BINDING PROTEIN 1"/>
    <property type="match status" value="1"/>
</dbReference>
<feature type="coiled-coil region" evidence="1">
    <location>
        <begin position="47"/>
        <end position="115"/>
    </location>
</feature>
<sequence>MDSMFEDDISILTPEALGPDEDWLDSPNTDLSGEMCSASHFALITAYDDIKNRLSGLERENSTLKRRLKMYEVKCPLLGEFGEEHIFSIYEAKETSLLKSEKASLQQQLNQFQHEVRVWGGGHWELWGFLGWVLSPPPCPAAGEEQGARGAAGRDDPGL</sequence>
<keyword evidence="1" id="KW-0175">Coiled coil</keyword>
<reference evidence="2" key="2">
    <citation type="submission" date="2025-09" db="UniProtKB">
        <authorList>
            <consortium name="Ensembl"/>
        </authorList>
    </citation>
    <scope>IDENTIFICATION</scope>
</reference>
<protein>
    <recommendedName>
        <fullName evidence="4">TBKB1 protein</fullName>
    </recommendedName>
</protein>
<evidence type="ECO:0000313" key="2">
    <source>
        <dbReference type="Ensembl" id="ENSPSTP00000024099.1"/>
    </source>
</evidence>
<reference evidence="2" key="1">
    <citation type="submission" date="2025-08" db="UniProtKB">
        <authorList>
            <consortium name="Ensembl"/>
        </authorList>
    </citation>
    <scope>IDENTIFICATION</scope>
</reference>
<dbReference type="Proteomes" id="UP000694428">
    <property type="component" value="Unplaced"/>
</dbReference>
<keyword evidence="3" id="KW-1185">Reference proteome</keyword>
<accession>A0A8C9G906</accession>
<dbReference type="InterPro" id="IPR051891">
    <property type="entry name" value="TBK1-IKBKE_adapters"/>
</dbReference>
<dbReference type="Ensembl" id="ENSPSTT00000025358.1">
    <property type="protein sequence ID" value="ENSPSTP00000024099.1"/>
    <property type="gene ID" value="ENSPSTG00000017786.1"/>
</dbReference>
<dbReference type="PANTHER" id="PTHR14432">
    <property type="entry name" value="PROSAPIP2 PROTEIN/5-AZACYTIDINE INDUCED GENE 2"/>
    <property type="match status" value="1"/>
</dbReference>
<dbReference type="AlphaFoldDB" id="A0A8C9G906"/>
<dbReference type="GO" id="GO:0005737">
    <property type="term" value="C:cytoplasm"/>
    <property type="evidence" value="ECO:0007669"/>
    <property type="project" value="TreeGrafter"/>
</dbReference>
<name>A0A8C9G906_PAVCR</name>
<evidence type="ECO:0008006" key="4">
    <source>
        <dbReference type="Google" id="ProtNLM"/>
    </source>
</evidence>
<proteinExistence type="predicted"/>
<evidence type="ECO:0000256" key="1">
    <source>
        <dbReference type="SAM" id="Coils"/>
    </source>
</evidence>
<evidence type="ECO:0000313" key="3">
    <source>
        <dbReference type="Proteomes" id="UP000694428"/>
    </source>
</evidence>